<reference evidence="1" key="1">
    <citation type="journal article" date="2023" name="Plant J.">
        <title>The genome of the king protea, Protea cynaroides.</title>
        <authorList>
            <person name="Chang J."/>
            <person name="Duong T.A."/>
            <person name="Schoeman C."/>
            <person name="Ma X."/>
            <person name="Roodt D."/>
            <person name="Barker N."/>
            <person name="Li Z."/>
            <person name="Van de Peer Y."/>
            <person name="Mizrachi E."/>
        </authorList>
    </citation>
    <scope>NUCLEOTIDE SEQUENCE</scope>
    <source>
        <tissue evidence="1">Young leaves</tissue>
    </source>
</reference>
<dbReference type="EMBL" id="JAMYWD010000010">
    <property type="protein sequence ID" value="KAJ4959210.1"/>
    <property type="molecule type" value="Genomic_DNA"/>
</dbReference>
<evidence type="ECO:0000313" key="2">
    <source>
        <dbReference type="Proteomes" id="UP001141806"/>
    </source>
</evidence>
<dbReference type="AlphaFoldDB" id="A0A9Q0K264"/>
<proteinExistence type="predicted"/>
<evidence type="ECO:0000313" key="1">
    <source>
        <dbReference type="EMBL" id="KAJ4959210.1"/>
    </source>
</evidence>
<keyword evidence="2" id="KW-1185">Reference proteome</keyword>
<name>A0A9Q0K264_9MAGN</name>
<protein>
    <submittedName>
        <fullName evidence="1">Uncharacterized protein</fullName>
    </submittedName>
</protein>
<organism evidence="1 2">
    <name type="scientific">Protea cynaroides</name>
    <dbReference type="NCBI Taxonomy" id="273540"/>
    <lineage>
        <taxon>Eukaryota</taxon>
        <taxon>Viridiplantae</taxon>
        <taxon>Streptophyta</taxon>
        <taxon>Embryophyta</taxon>
        <taxon>Tracheophyta</taxon>
        <taxon>Spermatophyta</taxon>
        <taxon>Magnoliopsida</taxon>
        <taxon>Proteales</taxon>
        <taxon>Proteaceae</taxon>
        <taxon>Protea</taxon>
    </lineage>
</organism>
<accession>A0A9Q0K264</accession>
<dbReference type="Proteomes" id="UP001141806">
    <property type="component" value="Unassembled WGS sequence"/>
</dbReference>
<sequence>MFDSKLLPHNSLSSLNPHKLSNLQILKSPNSVVPTTLKNTPFFPTVFFSYKASTLFLLDHAKTSTTRSREESNVYLRPSLESQSQSVLISTRAQEQAQSLSFDFNESSRTSSKSQF</sequence>
<comment type="caution">
    <text evidence="1">The sequence shown here is derived from an EMBL/GenBank/DDBJ whole genome shotgun (WGS) entry which is preliminary data.</text>
</comment>
<gene>
    <name evidence="1" type="ORF">NE237_026321</name>
</gene>